<gene>
    <name evidence="11" type="primary">SLX1</name>
    <name evidence="11" type="ORF">LTR77_009714</name>
</gene>
<dbReference type="Gene3D" id="3.30.40.10">
    <property type="entry name" value="Zinc/RING finger domain, C3HC4 (zinc finger)"/>
    <property type="match status" value="1"/>
</dbReference>
<feature type="region of interest" description="Disordered" evidence="9">
    <location>
        <begin position="345"/>
        <end position="364"/>
    </location>
</feature>
<dbReference type="PROSITE" id="PS50164">
    <property type="entry name" value="GIY_YIG"/>
    <property type="match status" value="1"/>
</dbReference>
<keyword evidence="5 8" id="KW-0233">DNA recombination</keyword>
<dbReference type="EMBL" id="JAVRRT010000019">
    <property type="protein sequence ID" value="KAK5164508.1"/>
    <property type="molecule type" value="Genomic_DNA"/>
</dbReference>
<evidence type="ECO:0000313" key="11">
    <source>
        <dbReference type="EMBL" id="KAK5164508.1"/>
    </source>
</evidence>
<dbReference type="Pfam" id="PF21202">
    <property type="entry name" value="SLX1_C"/>
    <property type="match status" value="1"/>
</dbReference>
<comment type="cofactor">
    <cofactor evidence="8">
        <name>a divalent metal cation</name>
        <dbReference type="ChEBI" id="CHEBI:60240"/>
    </cofactor>
</comment>
<evidence type="ECO:0000313" key="12">
    <source>
        <dbReference type="Proteomes" id="UP001337655"/>
    </source>
</evidence>
<evidence type="ECO:0000256" key="6">
    <source>
        <dbReference type="ARBA" id="ARBA00023204"/>
    </source>
</evidence>
<keyword evidence="1 8" id="KW-0540">Nuclease</keyword>
<comment type="caution">
    <text evidence="8">Lacks conserved residue(s) required for the propagation of feature annotation.</text>
</comment>
<evidence type="ECO:0000256" key="3">
    <source>
        <dbReference type="ARBA" id="ARBA00022763"/>
    </source>
</evidence>
<proteinExistence type="inferred from homology"/>
<dbReference type="PANTHER" id="PTHR20208:SF10">
    <property type="entry name" value="STRUCTURE-SPECIFIC ENDONUCLEASE SUBUNIT SLX1"/>
    <property type="match status" value="1"/>
</dbReference>
<dbReference type="GO" id="GO:0017108">
    <property type="term" value="F:5'-flap endonuclease activity"/>
    <property type="evidence" value="ECO:0007669"/>
    <property type="project" value="InterPro"/>
</dbReference>
<evidence type="ECO:0000256" key="1">
    <source>
        <dbReference type="ARBA" id="ARBA00022722"/>
    </source>
</evidence>
<name>A0AAV9P136_9PEZI</name>
<dbReference type="AlphaFoldDB" id="A0AAV9P136"/>
<comment type="function">
    <text evidence="8">Catalytic subunit of the SLX1-SLX4 structure-specific endonuclease that resolves DNA secondary structures generated during DNA repair and recombination. Has endonuclease activity towards branched DNA substrates, introducing single-strand cuts in duplex DNA close to junctions with ss-DNA.</text>
</comment>
<evidence type="ECO:0000259" key="10">
    <source>
        <dbReference type="PROSITE" id="PS50164"/>
    </source>
</evidence>
<feature type="domain" description="GIY-YIG" evidence="10">
    <location>
        <begin position="10"/>
        <end position="92"/>
    </location>
</feature>
<evidence type="ECO:0000256" key="4">
    <source>
        <dbReference type="ARBA" id="ARBA00022801"/>
    </source>
</evidence>
<dbReference type="InterPro" id="IPR048749">
    <property type="entry name" value="SLX1_C"/>
</dbReference>
<dbReference type="InterPro" id="IPR035901">
    <property type="entry name" value="GIY-YIG_endonuc_sf"/>
</dbReference>
<dbReference type="InterPro" id="IPR050381">
    <property type="entry name" value="SLX1_endonuclease"/>
</dbReference>
<comment type="subcellular location">
    <subcellularLocation>
        <location evidence="8">Nucleus</location>
    </subcellularLocation>
</comment>
<dbReference type="CDD" id="cd10455">
    <property type="entry name" value="GIY-YIG_SLX1"/>
    <property type="match status" value="1"/>
</dbReference>
<keyword evidence="7 8" id="KW-0539">Nucleus</keyword>
<keyword evidence="2 8" id="KW-0255">Endonuclease</keyword>
<feature type="region of interest" description="Disordered" evidence="9">
    <location>
        <begin position="313"/>
        <end position="338"/>
    </location>
</feature>
<organism evidence="11 12">
    <name type="scientific">Saxophila tyrrhenica</name>
    <dbReference type="NCBI Taxonomy" id="1690608"/>
    <lineage>
        <taxon>Eukaryota</taxon>
        <taxon>Fungi</taxon>
        <taxon>Dikarya</taxon>
        <taxon>Ascomycota</taxon>
        <taxon>Pezizomycotina</taxon>
        <taxon>Dothideomycetes</taxon>
        <taxon>Dothideomycetidae</taxon>
        <taxon>Mycosphaerellales</taxon>
        <taxon>Extremaceae</taxon>
        <taxon>Saxophila</taxon>
    </lineage>
</organism>
<evidence type="ECO:0000256" key="2">
    <source>
        <dbReference type="ARBA" id="ARBA00022759"/>
    </source>
</evidence>
<keyword evidence="6 8" id="KW-0234">DNA repair</keyword>
<dbReference type="InterPro" id="IPR013083">
    <property type="entry name" value="Znf_RING/FYVE/PHD"/>
</dbReference>
<dbReference type="GO" id="GO:0000724">
    <property type="term" value="P:double-strand break repair via homologous recombination"/>
    <property type="evidence" value="ECO:0007669"/>
    <property type="project" value="TreeGrafter"/>
</dbReference>
<evidence type="ECO:0000256" key="7">
    <source>
        <dbReference type="ARBA" id="ARBA00023242"/>
    </source>
</evidence>
<evidence type="ECO:0000256" key="8">
    <source>
        <dbReference type="HAMAP-Rule" id="MF_03100"/>
    </source>
</evidence>
<keyword evidence="3 8" id="KW-0227">DNA damage</keyword>
<evidence type="ECO:0000256" key="9">
    <source>
        <dbReference type="SAM" id="MobiDB-lite"/>
    </source>
</evidence>
<comment type="subunit">
    <text evidence="8">Forms a heterodimer with SLX4.</text>
</comment>
<sequence length="398" mass="43837">MAKALPPIPAFYACYLLRSTIRHASLYVGSTPNPVRRLNQHNGKTKGGAVRTSRDSLRPWEMTCLVTGFPSKIAALQFEWAWQNTHMTRHVAPDSRLTNARTTVRISPKTGRPRKRPARPRLSLTDRLANLHLLLGSSSFARWPLKVTFYAEDVFRVWQKWVAQDSVEALPSRMKIILDPLASKKSGQANPAEEASGIHAIDVGYSGMKPYLEKTKATLSASSTCACSFCKQTISSSVRGALFCPTDGCNAVGHLECFATAFTKDDPDAIVPLSGSCPGCGSQLQWIDLVKELSLRIRGEKEVQKVLKVRKPRTTKKGAVADEPAVAEDEMSGDDEDLDDAWHVLSDDSEDERSKPTIRSGPSPVAIFKAPRVQMVDAAPYSEPIIEDSDWDEAMVLT</sequence>
<comment type="caution">
    <text evidence="11">The sequence shown here is derived from an EMBL/GenBank/DDBJ whole genome shotgun (WGS) entry which is preliminary data.</text>
</comment>
<dbReference type="GeneID" id="89931044"/>
<dbReference type="GO" id="GO:0008821">
    <property type="term" value="F:crossover junction DNA endonuclease activity"/>
    <property type="evidence" value="ECO:0007669"/>
    <property type="project" value="TreeGrafter"/>
</dbReference>
<evidence type="ECO:0000256" key="5">
    <source>
        <dbReference type="ARBA" id="ARBA00023172"/>
    </source>
</evidence>
<dbReference type="RefSeq" id="XP_064654756.1">
    <property type="nucleotide sequence ID" value="XM_064806940.1"/>
</dbReference>
<accession>A0AAV9P136</accession>
<dbReference type="Gene3D" id="3.40.1440.10">
    <property type="entry name" value="GIY-YIG endonuclease"/>
    <property type="match status" value="1"/>
</dbReference>
<keyword evidence="12" id="KW-1185">Reference proteome</keyword>
<reference evidence="11 12" key="1">
    <citation type="submission" date="2023-08" db="EMBL/GenBank/DDBJ databases">
        <title>Black Yeasts Isolated from many extreme environments.</title>
        <authorList>
            <person name="Coleine C."/>
            <person name="Stajich J.E."/>
            <person name="Selbmann L."/>
        </authorList>
    </citation>
    <scope>NUCLEOTIDE SEQUENCE [LARGE SCALE GENOMIC DNA]</scope>
    <source>
        <strain evidence="11 12">CCFEE 5935</strain>
    </source>
</reference>
<dbReference type="SUPFAM" id="SSF82771">
    <property type="entry name" value="GIY-YIG endonuclease"/>
    <property type="match status" value="1"/>
</dbReference>
<dbReference type="InterPro" id="IPR027520">
    <property type="entry name" value="Slx1"/>
</dbReference>
<dbReference type="HAMAP" id="MF_03100">
    <property type="entry name" value="Endonuc_su_Slx1"/>
    <property type="match status" value="1"/>
</dbReference>
<dbReference type="InterPro" id="IPR000305">
    <property type="entry name" value="GIY-YIG_endonuc"/>
</dbReference>
<comment type="similarity">
    <text evidence="8">Belongs to the SLX1 family.</text>
</comment>
<dbReference type="PANTHER" id="PTHR20208">
    <property type="entry name" value="STRUCTURE-SPECIFIC ENDONUCLEASE SUBUNIT SLX1"/>
    <property type="match status" value="1"/>
</dbReference>
<dbReference type="GO" id="GO:0033557">
    <property type="term" value="C:Slx1-Slx4 complex"/>
    <property type="evidence" value="ECO:0007669"/>
    <property type="project" value="UniProtKB-UniRule"/>
</dbReference>
<feature type="compositionally biased region" description="Acidic residues" evidence="9">
    <location>
        <begin position="325"/>
        <end position="338"/>
    </location>
</feature>
<dbReference type="FunFam" id="3.40.1440.10:FF:000006">
    <property type="entry name" value="Structure-specific endonuclease subunit SLX1"/>
    <property type="match status" value="1"/>
</dbReference>
<dbReference type="Pfam" id="PF01541">
    <property type="entry name" value="GIY-YIG"/>
    <property type="match status" value="1"/>
</dbReference>
<keyword evidence="4 8" id="KW-0378">Hydrolase</keyword>
<dbReference type="Proteomes" id="UP001337655">
    <property type="component" value="Unassembled WGS sequence"/>
</dbReference>
<protein>
    <submittedName>
        <fullName evidence="11">Slx4p interacting protein</fullName>
    </submittedName>
</protein>